<accession>G0HAA3</accession>
<keyword evidence="3 7" id="KW-0812">Transmembrane</keyword>
<comment type="similarity">
    <text evidence="2">Belongs to the UPF0014 family.</text>
</comment>
<organism evidence="8 9">
    <name type="scientific">Corynebacterium variabile (strain DSM 44702 / CIP 107183 / JCM 12073 / NCIMB 30131)</name>
    <name type="common">Corynebacterium mooreparkense</name>
    <dbReference type="NCBI Taxonomy" id="858619"/>
    <lineage>
        <taxon>Bacteria</taxon>
        <taxon>Bacillati</taxon>
        <taxon>Actinomycetota</taxon>
        <taxon>Actinomycetes</taxon>
        <taxon>Mycobacteriales</taxon>
        <taxon>Corynebacteriaceae</taxon>
        <taxon>Corynebacterium</taxon>
    </lineage>
</organism>
<feature type="transmembrane region" description="Helical" evidence="7">
    <location>
        <begin position="397"/>
        <end position="416"/>
    </location>
</feature>
<dbReference type="EMBL" id="CP002917">
    <property type="protein sequence ID" value="AEK36119.1"/>
    <property type="molecule type" value="Genomic_DNA"/>
</dbReference>
<proteinExistence type="inferred from homology"/>
<feature type="transmembrane region" description="Helical" evidence="7">
    <location>
        <begin position="271"/>
        <end position="289"/>
    </location>
</feature>
<feature type="transmembrane region" description="Helical" evidence="7">
    <location>
        <begin position="243"/>
        <end position="265"/>
    </location>
</feature>
<evidence type="ECO:0000313" key="8">
    <source>
        <dbReference type="EMBL" id="AEK36119.1"/>
    </source>
</evidence>
<evidence type="ECO:0000256" key="1">
    <source>
        <dbReference type="ARBA" id="ARBA00004141"/>
    </source>
</evidence>
<dbReference type="eggNOG" id="COG0390">
    <property type="taxonomic scope" value="Bacteria"/>
</dbReference>
<evidence type="ECO:0000256" key="5">
    <source>
        <dbReference type="ARBA" id="ARBA00023136"/>
    </source>
</evidence>
<dbReference type="Proteomes" id="UP000006659">
    <property type="component" value="Chromosome"/>
</dbReference>
<dbReference type="KEGG" id="cva:CVAR_0766"/>
<dbReference type="PANTHER" id="PTHR30028">
    <property type="entry name" value="UPF0014 INNER MEMBRANE PROTEIN YBBM-RELATED"/>
    <property type="match status" value="1"/>
</dbReference>
<dbReference type="Pfam" id="PF03649">
    <property type="entry name" value="UPF0014"/>
    <property type="match status" value="1"/>
</dbReference>
<keyword evidence="4 7" id="KW-1133">Transmembrane helix</keyword>
<feature type="compositionally biased region" description="Basic residues" evidence="6">
    <location>
        <begin position="1"/>
        <end position="24"/>
    </location>
</feature>
<feature type="region of interest" description="Disordered" evidence="6">
    <location>
        <begin position="1"/>
        <end position="208"/>
    </location>
</feature>
<reference evidence="8 9" key="1">
    <citation type="journal article" date="2011" name="BMC Genomics">
        <title>Complete genome sequence of Corynebacterium variabile DSM 44702 isolated from the surface of smear-ripened cheeses and insights into cheese ripening and flavor generation.</title>
        <authorList>
            <person name="Schroeder J."/>
            <person name="Maus I."/>
            <person name="Trost E."/>
            <person name="Tauch A."/>
        </authorList>
    </citation>
    <scope>NUCLEOTIDE SEQUENCE [LARGE SCALE GENOMIC DNA]</scope>
    <source>
        <strain evidence="9">DSM 44702 / JCM 12073 / NCIMB 30131</strain>
    </source>
</reference>
<dbReference type="GO" id="GO:0005886">
    <property type="term" value="C:plasma membrane"/>
    <property type="evidence" value="ECO:0007669"/>
    <property type="project" value="TreeGrafter"/>
</dbReference>
<gene>
    <name evidence="8" type="ordered locus">CVAR_0766</name>
</gene>
<feature type="compositionally biased region" description="Basic residues" evidence="6">
    <location>
        <begin position="142"/>
        <end position="166"/>
    </location>
</feature>
<feature type="compositionally biased region" description="Basic residues" evidence="6">
    <location>
        <begin position="190"/>
        <end position="199"/>
    </location>
</feature>
<dbReference type="HOGENOM" id="CLU_586251_0_0_11"/>
<feature type="transmembrane region" description="Helical" evidence="7">
    <location>
        <begin position="428"/>
        <end position="449"/>
    </location>
</feature>
<dbReference type="PANTHER" id="PTHR30028:SF0">
    <property type="entry name" value="PROTEIN ALUMINUM SENSITIVE 3"/>
    <property type="match status" value="1"/>
</dbReference>
<feature type="transmembrane region" description="Helical" evidence="7">
    <location>
        <begin position="301"/>
        <end position="324"/>
    </location>
</feature>
<feature type="transmembrane region" description="Helical" evidence="7">
    <location>
        <begin position="212"/>
        <end position="231"/>
    </location>
</feature>
<keyword evidence="5 7" id="KW-0472">Membrane</keyword>
<evidence type="ECO:0000256" key="7">
    <source>
        <dbReference type="SAM" id="Phobius"/>
    </source>
</evidence>
<protein>
    <submittedName>
        <fullName evidence="8">Putative membrane protein</fullName>
    </submittedName>
</protein>
<comment type="subcellular location">
    <subcellularLocation>
        <location evidence="1">Membrane</location>
        <topology evidence="1">Multi-pass membrane protein</topology>
    </subcellularLocation>
</comment>
<evidence type="ECO:0000256" key="3">
    <source>
        <dbReference type="ARBA" id="ARBA00022692"/>
    </source>
</evidence>
<sequence>MHPGRARHPRPRHRRHPRRRRHRGDRPVWLRQINSAALLQPAGGPHLRADPVPGRPPGRAEPAAAPAHGRDGVPAAHRLRRHGPGQPACRRPVTDGGRRVLPPRRGRAGGVLPGPGCRHALRRRGAAALPRPRAGDAAGGAARRRSHLRPRRGRHLRARRPGRPPRRAGGPGRTRHRGAVGLPQPGAGRSNRRPVHPSRRRDSDRMSGDGGAVGWVGLAVSLIFIAVAMAVTSGFHLRLNRPIVVAVVRSLVQMGIVGFALVLLVDPDTSIWWSWAWTVGIVVFASITVTRRAPQVPGLFFVSLAAYATVAVSALAIIFGFGIFELDSRALVPVAGMVIGNSMKVGVVAATRVSEFASDQRAEVEAGLALGMSVRKASSRLMRSALRTAISPQVEQTAALGIVFLPGAMTGLILAGMDPLEAVATQLALMYVILAGVVIAAVVTGLGTLRALTTPEQTLVQLSRQG</sequence>
<dbReference type="AlphaFoldDB" id="G0HAA3"/>
<evidence type="ECO:0000256" key="2">
    <source>
        <dbReference type="ARBA" id="ARBA00005268"/>
    </source>
</evidence>
<feature type="compositionally biased region" description="Low complexity" evidence="6">
    <location>
        <begin position="126"/>
        <end position="141"/>
    </location>
</feature>
<evidence type="ECO:0000256" key="4">
    <source>
        <dbReference type="ARBA" id="ARBA00022989"/>
    </source>
</evidence>
<evidence type="ECO:0000256" key="6">
    <source>
        <dbReference type="SAM" id="MobiDB-lite"/>
    </source>
</evidence>
<name>G0HAA3_CORVD</name>
<evidence type="ECO:0000313" key="9">
    <source>
        <dbReference type="Proteomes" id="UP000006659"/>
    </source>
</evidence>
<dbReference type="InterPro" id="IPR005226">
    <property type="entry name" value="UPF0014_fam"/>
</dbReference>